<evidence type="ECO:0000259" key="1">
    <source>
        <dbReference type="SMART" id="SM01321"/>
    </source>
</evidence>
<dbReference type="InterPro" id="IPR002686">
    <property type="entry name" value="Transposase_17"/>
</dbReference>
<evidence type="ECO:0000313" key="2">
    <source>
        <dbReference type="EMBL" id="KFX67456.1"/>
    </source>
</evidence>
<dbReference type="PANTHER" id="PTHR36966:SF1">
    <property type="entry name" value="REP-ASSOCIATED TYROSINE TRANSPOSASE"/>
    <property type="match status" value="1"/>
</dbReference>
<dbReference type="GO" id="GO:0043565">
    <property type="term" value="F:sequence-specific DNA binding"/>
    <property type="evidence" value="ECO:0007669"/>
    <property type="project" value="TreeGrafter"/>
</dbReference>
<proteinExistence type="predicted"/>
<organism evidence="2 3">
    <name type="scientific">Pseudomonas taeanensis MS-3</name>
    <dbReference type="NCBI Taxonomy" id="1395571"/>
    <lineage>
        <taxon>Bacteria</taxon>
        <taxon>Pseudomonadati</taxon>
        <taxon>Pseudomonadota</taxon>
        <taxon>Gammaproteobacteria</taxon>
        <taxon>Pseudomonadales</taxon>
        <taxon>Pseudomonadaceae</taxon>
        <taxon>Pseudomonas</taxon>
    </lineage>
</organism>
<dbReference type="SUPFAM" id="SSF143422">
    <property type="entry name" value="Transposase IS200-like"/>
    <property type="match status" value="1"/>
</dbReference>
<dbReference type="PANTHER" id="PTHR36966">
    <property type="entry name" value="REP-ASSOCIATED TYROSINE TRANSPOSASE"/>
    <property type="match status" value="1"/>
</dbReference>
<keyword evidence="3" id="KW-1185">Reference proteome</keyword>
<feature type="domain" description="Transposase IS200-like" evidence="1">
    <location>
        <begin position="19"/>
        <end position="133"/>
    </location>
</feature>
<comment type="caution">
    <text evidence="2">The sequence shown here is derived from an EMBL/GenBank/DDBJ whole genome shotgun (WGS) entry which is preliminary data.</text>
</comment>
<dbReference type="Proteomes" id="UP000030063">
    <property type="component" value="Unassembled WGS sequence"/>
</dbReference>
<accession>A0A0A1YEP0</accession>
<dbReference type="InterPro" id="IPR036515">
    <property type="entry name" value="Transposase_17_sf"/>
</dbReference>
<dbReference type="InterPro" id="IPR052715">
    <property type="entry name" value="RAYT_transposase"/>
</dbReference>
<gene>
    <name evidence="2" type="ORF">TMS3_0124375</name>
</gene>
<reference evidence="2 3" key="1">
    <citation type="journal article" date="2014" name="Genome Announc.">
        <title>Draft Genome Sequence of Petroleum Oil-Degrading Marine Bacterium Pseudomonas taeanensis Strain MS-3, Isolated from a Crude Oil-Contaminated Seashore.</title>
        <authorList>
            <person name="Lee S.Y."/>
            <person name="Kim S.H."/>
            <person name="Lee D.G."/>
            <person name="Shin S."/>
            <person name="Yun S.H."/>
            <person name="Choi C.W."/>
            <person name="Chung Y.H."/>
            <person name="Choi J.S."/>
            <person name="Kahng H.Y."/>
            <person name="Kim S.I."/>
        </authorList>
    </citation>
    <scope>NUCLEOTIDE SEQUENCE [LARGE SCALE GENOMIC DNA]</scope>
    <source>
        <strain evidence="2 3">MS-3</strain>
    </source>
</reference>
<dbReference type="GO" id="GO:0006313">
    <property type="term" value="P:DNA transposition"/>
    <property type="evidence" value="ECO:0007669"/>
    <property type="project" value="InterPro"/>
</dbReference>
<sequence>MPKSAPSHSHRLRSGRISETGRTYLLTSTLYQRQPLFSELTLGRLVVAELRAVHEQGWAISLAWVVMPDHLHWLVELQERSLDELMRRIKSNSARLINRHLGRAGQVWQTGYHDRALRKDENLLLAARYIVANPLRAGLVERIGDYPLWDAVWV</sequence>
<dbReference type="EMBL" id="AWSQ01000011">
    <property type="protein sequence ID" value="KFX67456.1"/>
    <property type="molecule type" value="Genomic_DNA"/>
</dbReference>
<dbReference type="OrthoDB" id="9791101at2"/>
<dbReference type="STRING" id="1395571.TMS3_0124375"/>
<protein>
    <submittedName>
        <fullName evidence="2">Transposase</fullName>
    </submittedName>
</protein>
<dbReference type="GO" id="GO:0004803">
    <property type="term" value="F:transposase activity"/>
    <property type="evidence" value="ECO:0007669"/>
    <property type="project" value="InterPro"/>
</dbReference>
<dbReference type="eggNOG" id="COG1943">
    <property type="taxonomic scope" value="Bacteria"/>
</dbReference>
<dbReference type="AlphaFoldDB" id="A0A0A1YEP0"/>
<dbReference type="Pfam" id="PF01797">
    <property type="entry name" value="Y1_Tnp"/>
    <property type="match status" value="1"/>
</dbReference>
<dbReference type="SMART" id="SM01321">
    <property type="entry name" value="Y1_Tnp"/>
    <property type="match status" value="1"/>
</dbReference>
<dbReference type="Gene3D" id="3.30.70.1290">
    <property type="entry name" value="Transposase IS200-like"/>
    <property type="match status" value="1"/>
</dbReference>
<dbReference type="RefSeq" id="WP_025167789.1">
    <property type="nucleotide sequence ID" value="NZ_AWSQ01000011.1"/>
</dbReference>
<dbReference type="NCBIfam" id="NF047646">
    <property type="entry name" value="REP_Tyr_transpos"/>
    <property type="match status" value="1"/>
</dbReference>
<name>A0A0A1YEP0_9PSED</name>
<evidence type="ECO:0000313" key="3">
    <source>
        <dbReference type="Proteomes" id="UP000030063"/>
    </source>
</evidence>